<evidence type="ECO:0000256" key="1">
    <source>
        <dbReference type="SAM" id="Phobius"/>
    </source>
</evidence>
<reference evidence="2 3" key="1">
    <citation type="submission" date="2019-05" db="EMBL/GenBank/DDBJ databases">
        <title>Verrucobacter flavum gen. nov., sp. nov. a new member of the family Verrucomicrobiaceae.</title>
        <authorList>
            <person name="Szuroczki S."/>
            <person name="Abbaszade G."/>
            <person name="Szabo A."/>
            <person name="Felfoldi T."/>
            <person name="Schumann P."/>
            <person name="Boka K."/>
            <person name="Keki Z."/>
            <person name="Toumi M."/>
            <person name="Toth E."/>
        </authorList>
    </citation>
    <scope>NUCLEOTIDE SEQUENCE [LARGE SCALE GENOMIC DNA]</scope>
    <source>
        <strain evidence="2 3">MG-N-17</strain>
    </source>
</reference>
<accession>A0A5R8KJ22</accession>
<dbReference type="GO" id="GO:0016740">
    <property type="term" value="F:transferase activity"/>
    <property type="evidence" value="ECO:0007669"/>
    <property type="project" value="UniProtKB-KW"/>
</dbReference>
<organism evidence="2 3">
    <name type="scientific">Phragmitibacter flavus</name>
    <dbReference type="NCBI Taxonomy" id="2576071"/>
    <lineage>
        <taxon>Bacteria</taxon>
        <taxon>Pseudomonadati</taxon>
        <taxon>Verrucomicrobiota</taxon>
        <taxon>Verrucomicrobiia</taxon>
        <taxon>Verrucomicrobiales</taxon>
        <taxon>Verrucomicrobiaceae</taxon>
        <taxon>Phragmitibacter</taxon>
    </lineage>
</organism>
<gene>
    <name evidence="2" type="ORF">FEM03_05620</name>
</gene>
<feature type="transmembrane region" description="Helical" evidence="1">
    <location>
        <begin position="61"/>
        <end position="81"/>
    </location>
</feature>
<name>A0A5R8KJ22_9BACT</name>
<feature type="transmembrane region" description="Helical" evidence="1">
    <location>
        <begin position="457"/>
        <end position="475"/>
    </location>
</feature>
<feature type="transmembrane region" description="Helical" evidence="1">
    <location>
        <begin position="102"/>
        <end position="117"/>
    </location>
</feature>
<feature type="transmembrane region" description="Helical" evidence="1">
    <location>
        <begin position="225"/>
        <end position="241"/>
    </location>
</feature>
<feature type="transmembrane region" description="Helical" evidence="1">
    <location>
        <begin position="247"/>
        <end position="264"/>
    </location>
</feature>
<feature type="transmembrane region" description="Helical" evidence="1">
    <location>
        <begin position="319"/>
        <end position="343"/>
    </location>
</feature>
<dbReference type="Proteomes" id="UP000306196">
    <property type="component" value="Unassembled WGS sequence"/>
</dbReference>
<comment type="caution">
    <text evidence="2">The sequence shown here is derived from an EMBL/GenBank/DDBJ whole genome shotgun (WGS) entry which is preliminary data.</text>
</comment>
<sequence length="618" mass="69380">MNKTAWLWLVKSKGWLLAGFLLIGLGLFVVTTAGEWPGAMASVAAEGKRPKVIAYVHTYAWWAAVIDMVLIVLLALTSRWWTRGSQSLGSLPVVERIGLKRWLVVLALLVFAVWLRWPRMELSFYNDEAFNFMRMVCGDWRERDADVVMRFREVKWVETWWLNNIGNNSQPHSVLSRLSYDAWRGITGSAQGEVKELAVRLPAFLAGLSGLVLLGFAVRSMAGNGAAFWAMLAGAVHGWHLRYSTEARGYSLMLLGVCLGWWFLHRAVHSGRWRDWAGYGLGMFLTIWSFPGSIYFLAVQNGLLMAWLGWRWQKGELELPLLLRPVVTGIVAVMVALPLMLPLMPQLLLTLREGAGIQGEMRSTWQTDMFGYLLAGCRGLDWQVWNPRNISVCRWFLEMPWTIAVLAVVTVGTTVFGSVRLLRQGGVAALLVVSGPLAVEVAWFAMVAKGQVLHHWYGLYALPGVLAALGVGIAGFRRVQVPFGALALVLPLLLAWQWRDTPKQDERGPVLAVRGAVYPHYASHEALFGAFWCNSVIYDPRMLALATDADFDALVARARAEKRDLYVNFSHRDLAKQTMPEAVARLEKGQEFEAGGVFWGQEEPQFTQYLFKLRPTND</sequence>
<feature type="transmembrane region" description="Helical" evidence="1">
    <location>
        <begin position="276"/>
        <end position="299"/>
    </location>
</feature>
<evidence type="ECO:0000313" key="3">
    <source>
        <dbReference type="Proteomes" id="UP000306196"/>
    </source>
</evidence>
<dbReference type="OrthoDB" id="176092at2"/>
<dbReference type="EMBL" id="VAUV01000004">
    <property type="protein sequence ID" value="TLD71619.1"/>
    <property type="molecule type" value="Genomic_DNA"/>
</dbReference>
<proteinExistence type="predicted"/>
<keyword evidence="1" id="KW-0812">Transmembrane</keyword>
<evidence type="ECO:0000313" key="2">
    <source>
        <dbReference type="EMBL" id="TLD71619.1"/>
    </source>
</evidence>
<feature type="transmembrane region" description="Helical" evidence="1">
    <location>
        <begin position="425"/>
        <end position="445"/>
    </location>
</feature>
<dbReference type="AlphaFoldDB" id="A0A5R8KJ22"/>
<keyword evidence="1" id="KW-1133">Transmembrane helix</keyword>
<keyword evidence="1" id="KW-0472">Membrane</keyword>
<feature type="transmembrane region" description="Helical" evidence="1">
    <location>
        <begin position="481"/>
        <end position="498"/>
    </location>
</feature>
<dbReference type="RefSeq" id="WP_138085215.1">
    <property type="nucleotide sequence ID" value="NZ_VAUV01000004.1"/>
</dbReference>
<protein>
    <submittedName>
        <fullName evidence="2">Glycosyltransferase family 39 protein</fullName>
    </submittedName>
</protein>
<keyword evidence="3" id="KW-1185">Reference proteome</keyword>
<feature type="transmembrane region" description="Helical" evidence="1">
    <location>
        <begin position="197"/>
        <end position="218"/>
    </location>
</feature>
<feature type="transmembrane region" description="Helical" evidence="1">
    <location>
        <begin position="395"/>
        <end position="419"/>
    </location>
</feature>
<keyword evidence="2" id="KW-0808">Transferase</keyword>